<dbReference type="SMART" id="SM00382">
    <property type="entry name" value="AAA"/>
    <property type="match status" value="1"/>
</dbReference>
<name>A0A9W7SSX6_9PEZI</name>
<evidence type="ECO:0000259" key="2">
    <source>
        <dbReference type="SMART" id="SM00382"/>
    </source>
</evidence>
<dbReference type="Gene3D" id="3.40.50.300">
    <property type="entry name" value="P-loop containing nucleotide triphosphate hydrolases"/>
    <property type="match status" value="1"/>
</dbReference>
<dbReference type="Pfam" id="PF22942">
    <property type="entry name" value="DUF7025"/>
    <property type="match status" value="1"/>
</dbReference>
<reference evidence="3 4" key="2">
    <citation type="journal article" date="2021" name="Curr. Genet.">
        <title>Genetic response to nitrogen starvation in the aggressive Eucalyptus foliar pathogen Teratosphaeria destructans.</title>
        <authorList>
            <person name="Havenga M."/>
            <person name="Wingfield B.D."/>
            <person name="Wingfield M.J."/>
            <person name="Dreyer L.L."/>
            <person name="Roets F."/>
            <person name="Aylward J."/>
        </authorList>
    </citation>
    <scope>NUCLEOTIDE SEQUENCE [LARGE SCALE GENOMIC DNA]</scope>
    <source>
        <strain evidence="3">CMW44962</strain>
    </source>
</reference>
<feature type="compositionally biased region" description="Polar residues" evidence="1">
    <location>
        <begin position="374"/>
        <end position="386"/>
    </location>
</feature>
<dbReference type="CDD" id="cd19481">
    <property type="entry name" value="RecA-like_protease"/>
    <property type="match status" value="1"/>
</dbReference>
<accession>A0A9W7SSX6</accession>
<dbReference type="OrthoDB" id="10042665at2759"/>
<dbReference type="PANTHER" id="PTHR46411">
    <property type="entry name" value="FAMILY ATPASE, PUTATIVE-RELATED"/>
    <property type="match status" value="1"/>
</dbReference>
<dbReference type="Pfam" id="PF23232">
    <property type="entry name" value="AAA_lid_13"/>
    <property type="match status" value="1"/>
</dbReference>
<feature type="region of interest" description="Disordered" evidence="1">
    <location>
        <begin position="70"/>
        <end position="128"/>
    </location>
</feature>
<dbReference type="InterPro" id="IPR054289">
    <property type="entry name" value="DUF7025"/>
</dbReference>
<organism evidence="3 4">
    <name type="scientific">Teratosphaeria destructans</name>
    <dbReference type="NCBI Taxonomy" id="418781"/>
    <lineage>
        <taxon>Eukaryota</taxon>
        <taxon>Fungi</taxon>
        <taxon>Dikarya</taxon>
        <taxon>Ascomycota</taxon>
        <taxon>Pezizomycotina</taxon>
        <taxon>Dothideomycetes</taxon>
        <taxon>Dothideomycetidae</taxon>
        <taxon>Mycosphaerellales</taxon>
        <taxon>Teratosphaeriaceae</taxon>
        <taxon>Teratosphaeria</taxon>
    </lineage>
</organism>
<dbReference type="InterPro" id="IPR003593">
    <property type="entry name" value="AAA+_ATPase"/>
</dbReference>
<keyword evidence="3" id="KW-0378">Hydrolase</keyword>
<feature type="domain" description="AAA+ ATPase" evidence="2">
    <location>
        <begin position="804"/>
        <end position="929"/>
    </location>
</feature>
<sequence length="1251" mass="140915">VLAAPQPLVYSRPVPSRRCDRCLGPALSGACDQPDLDNTLLSRITGLRTQAGGALVKTIGLETCHFMSVDTTMPQSTDNPDDQGASGNGESATNERNGSERDPNGPADSQSEAVLSDDSHERPKETSLSIEQRLAEIEATLSNLASKDWVSGCLDLAKLVRKDGENAVPGKDASDDKTKGEEKSVPEPKEKFMKPTSKANHISIEQYHARKFSRENPHNAIDVVWKQSKLPALEEQSESGSTIRQRGAERTDGGPTPPPHESDLPLLLQVNSLPLAELLYVIPPQATPPDASAVRRPVALLAPFKTLCFWENRLKSMIWSAEENSMVMALKTDPDAREHPDIFRETLEPQAVHESLAQEVVERPAESAEANAATERSGSEGNTTELNEGEVNPYSRQAFEDLQCLLAVYDKHIKPWWDYMRSPHADRVEFGDLCALFQPGDLLYEPDPQALVHRVYRIVQVTGARPKLRHLYNGSMAKNNSMAKYKRKPKPIDDEKPSNENGGPEKTNKQLDESGDWTSWGFYAYCIVFDGSTFKTVFACDWVKYYPGSKEVKSLKYWPLRLADEALRQRLLSDGKRYFELAPKGGLHYYEGRTLARGFFGPAISNPRPLERQPKAEDVESEIVVDFEGAFKENPDWAVDWTMTSYQEHDEAEDTMPTGIDTRLDDCAVFCNDVDDTQLMRWYITFDPWVPKSALPGEGSAGDSVREDVRLTMKRFRDTNDDTNDLLLLPYQIFGYVLRTGNWACFDIRTNRLRAVQEDNTSWNELQLPPGHKTTMISLVERHFRNREAGRQSLNFDFIEGKGKGLIVLLHGAPGVGKTSTAESLARKYNKPLLPVTCGHLGLDAREVEKSLAAKFQLAETWGCIVLLDEADVFLARRDKRDLQRNALVSVFLRTLEYYTGILILTTNRTGDFDEAFRSRIHIALYYDHLTTEMTEQIWRLNMQRLLRQKANVPHKTQSKEIESQTSVSTPPRETVTIEQDELENIVKFGQKHFEAYRLMRRSPWNGRQIRNAFQTAVALCEYEAHETERDSSDQRSKPDPLVPKLTWEAFKKVAVATNEFEVYLLETRGFSEEEMASMQALRAQNFGGRSFTAHGPSQTAAQVRLMADRSRQVIQDLDPGKDVILPPNFHGDEADDHDPWSTPAHLTRKLTMNSMQSSLNPRVYGSPQSQGGYVPPFDSGYNEYRQQPYDHRPSLGNPQPRQSYAGAPPAPNDGRGGYVYAQQPADYRDFRGHDAIYTHARSPGMGERPN</sequence>
<feature type="region of interest" description="Disordered" evidence="1">
    <location>
        <begin position="362"/>
        <end position="391"/>
    </location>
</feature>
<evidence type="ECO:0000313" key="4">
    <source>
        <dbReference type="Proteomes" id="UP001138500"/>
    </source>
</evidence>
<dbReference type="GO" id="GO:0016887">
    <property type="term" value="F:ATP hydrolysis activity"/>
    <property type="evidence" value="ECO:0007669"/>
    <property type="project" value="InterPro"/>
</dbReference>
<protein>
    <submittedName>
        <fullName evidence="3">P-loop containing nucleoside triphosphate hydrolase protein</fullName>
    </submittedName>
</protein>
<feature type="compositionally biased region" description="Basic and acidic residues" evidence="1">
    <location>
        <begin position="1227"/>
        <end position="1237"/>
    </location>
</feature>
<feature type="region of interest" description="Disordered" evidence="1">
    <location>
        <begin position="483"/>
        <end position="512"/>
    </location>
</feature>
<dbReference type="Pfam" id="PF00004">
    <property type="entry name" value="AAA"/>
    <property type="match status" value="1"/>
</dbReference>
<keyword evidence="4" id="KW-1185">Reference proteome</keyword>
<dbReference type="EMBL" id="RIBY02001834">
    <property type="protein sequence ID" value="KAH9828026.1"/>
    <property type="molecule type" value="Genomic_DNA"/>
</dbReference>
<dbReference type="InterPro" id="IPR027417">
    <property type="entry name" value="P-loop_NTPase"/>
</dbReference>
<comment type="caution">
    <text evidence="3">The sequence shown here is derived from an EMBL/GenBank/DDBJ whole genome shotgun (WGS) entry which is preliminary data.</text>
</comment>
<dbReference type="GO" id="GO:0005524">
    <property type="term" value="F:ATP binding"/>
    <property type="evidence" value="ECO:0007669"/>
    <property type="project" value="InterPro"/>
</dbReference>
<gene>
    <name evidence="3" type="ORF">Tdes44962_MAKER02576</name>
</gene>
<feature type="region of interest" description="Disordered" evidence="1">
    <location>
        <begin position="1158"/>
        <end position="1251"/>
    </location>
</feature>
<feature type="region of interest" description="Disordered" evidence="1">
    <location>
        <begin position="166"/>
        <end position="196"/>
    </location>
</feature>
<feature type="compositionally biased region" description="Polar residues" evidence="1">
    <location>
        <begin position="1158"/>
        <end position="1172"/>
    </location>
</feature>
<dbReference type="Proteomes" id="UP001138500">
    <property type="component" value="Unassembled WGS sequence"/>
</dbReference>
<proteinExistence type="predicted"/>
<dbReference type="InterPro" id="IPR056599">
    <property type="entry name" value="AAA_lid_fung"/>
</dbReference>
<feature type="non-terminal residue" evidence="3">
    <location>
        <position position="1"/>
    </location>
</feature>
<feature type="region of interest" description="Disordered" evidence="1">
    <location>
        <begin position="232"/>
        <end position="263"/>
    </location>
</feature>
<evidence type="ECO:0000313" key="3">
    <source>
        <dbReference type="EMBL" id="KAH9828026.1"/>
    </source>
</evidence>
<feature type="compositionally biased region" description="Basic and acidic residues" evidence="1">
    <location>
        <begin position="172"/>
        <end position="193"/>
    </location>
</feature>
<dbReference type="PANTHER" id="PTHR46411:SF2">
    <property type="entry name" value="AAA+ ATPASE DOMAIN-CONTAINING PROTEIN"/>
    <property type="match status" value="1"/>
</dbReference>
<reference evidence="3 4" key="1">
    <citation type="journal article" date="2018" name="IMA Fungus">
        <title>IMA Genome-F 10: Nine draft genome sequences of Claviceps purpurea s.lat., including C. arundinis, C. humidiphila, and C. cf. spartinae, pseudomolecules for the pitch canker pathogen Fusarium circinatum, draft genome of Davidsoniella eucalypti, Grosmannia galeiformis, Quambalaria eucalypti, and Teratosphaeria destructans.</title>
        <authorList>
            <person name="Wingfield B.D."/>
            <person name="Liu M."/>
            <person name="Nguyen H.D."/>
            <person name="Lane F.A."/>
            <person name="Morgan S.W."/>
            <person name="De Vos L."/>
            <person name="Wilken P.M."/>
            <person name="Duong T.A."/>
            <person name="Aylward J."/>
            <person name="Coetzee M.P."/>
            <person name="Dadej K."/>
            <person name="De Beer Z.W."/>
            <person name="Findlay W."/>
            <person name="Havenga M."/>
            <person name="Kolarik M."/>
            <person name="Menzies J.G."/>
            <person name="Naidoo K."/>
            <person name="Pochopski O."/>
            <person name="Shoukouhi P."/>
            <person name="Santana Q.C."/>
            <person name="Seifert K.A."/>
            <person name="Soal N."/>
            <person name="Steenkamp E.T."/>
            <person name="Tatham C.T."/>
            <person name="van der Nest M.A."/>
            <person name="Wingfield M.J."/>
        </authorList>
    </citation>
    <scope>NUCLEOTIDE SEQUENCE [LARGE SCALE GENOMIC DNA]</scope>
    <source>
        <strain evidence="3">CMW44962</strain>
    </source>
</reference>
<evidence type="ECO:0000256" key="1">
    <source>
        <dbReference type="SAM" id="MobiDB-lite"/>
    </source>
</evidence>
<dbReference type="AlphaFoldDB" id="A0A9W7SSX6"/>
<dbReference type="InterPro" id="IPR003959">
    <property type="entry name" value="ATPase_AAA_core"/>
</dbReference>
<dbReference type="SUPFAM" id="SSF52540">
    <property type="entry name" value="P-loop containing nucleoside triphosphate hydrolases"/>
    <property type="match status" value="1"/>
</dbReference>
<feature type="region of interest" description="Disordered" evidence="1">
    <location>
        <begin position="952"/>
        <end position="975"/>
    </location>
</feature>